<dbReference type="AlphaFoldDB" id="A0AAE0TB25"/>
<evidence type="ECO:0000313" key="2">
    <source>
        <dbReference type="Proteomes" id="UP001195483"/>
    </source>
</evidence>
<accession>A0AAE0TB25</accession>
<evidence type="ECO:0000313" key="1">
    <source>
        <dbReference type="EMBL" id="KAK3607102.1"/>
    </source>
</evidence>
<reference evidence="1" key="2">
    <citation type="journal article" date="2021" name="Genome Biol. Evol.">
        <title>Developing a high-quality reference genome for a parasitic bivalve with doubly uniparental inheritance (Bivalvia: Unionida).</title>
        <authorList>
            <person name="Smith C.H."/>
        </authorList>
    </citation>
    <scope>NUCLEOTIDE SEQUENCE</scope>
    <source>
        <strain evidence="1">CHS0354</strain>
        <tissue evidence="1">Mantle</tissue>
    </source>
</reference>
<keyword evidence="2" id="KW-1185">Reference proteome</keyword>
<sequence>MAGIDPPWVIVLWILASNVQPQRNTKVTLLLFMGWFREGSPYSGRITVMMEVIVYCKKWWRDVIEMFKCFGISKWCGNDENEEHQQTPNVIYWVQRICKWFTIRKGYNEFGHQDNQQRVNVAPWKLR</sequence>
<organism evidence="1 2">
    <name type="scientific">Potamilus streckersoni</name>
    <dbReference type="NCBI Taxonomy" id="2493646"/>
    <lineage>
        <taxon>Eukaryota</taxon>
        <taxon>Metazoa</taxon>
        <taxon>Spiralia</taxon>
        <taxon>Lophotrochozoa</taxon>
        <taxon>Mollusca</taxon>
        <taxon>Bivalvia</taxon>
        <taxon>Autobranchia</taxon>
        <taxon>Heteroconchia</taxon>
        <taxon>Palaeoheterodonta</taxon>
        <taxon>Unionida</taxon>
        <taxon>Unionoidea</taxon>
        <taxon>Unionidae</taxon>
        <taxon>Ambleminae</taxon>
        <taxon>Lampsilini</taxon>
        <taxon>Potamilus</taxon>
    </lineage>
</organism>
<dbReference type="EMBL" id="JAEAOA010001574">
    <property type="protein sequence ID" value="KAK3607102.1"/>
    <property type="molecule type" value="Genomic_DNA"/>
</dbReference>
<comment type="caution">
    <text evidence="1">The sequence shown here is derived from an EMBL/GenBank/DDBJ whole genome shotgun (WGS) entry which is preliminary data.</text>
</comment>
<reference evidence="1" key="3">
    <citation type="submission" date="2023-05" db="EMBL/GenBank/DDBJ databases">
        <authorList>
            <person name="Smith C.H."/>
        </authorList>
    </citation>
    <scope>NUCLEOTIDE SEQUENCE</scope>
    <source>
        <strain evidence="1">CHS0354</strain>
        <tissue evidence="1">Mantle</tissue>
    </source>
</reference>
<proteinExistence type="predicted"/>
<name>A0AAE0TB25_9BIVA</name>
<reference evidence="1" key="1">
    <citation type="journal article" date="2021" name="Genome Biol. Evol.">
        <title>A High-Quality Reference Genome for a Parasitic Bivalve with Doubly Uniparental Inheritance (Bivalvia: Unionida).</title>
        <authorList>
            <person name="Smith C.H."/>
        </authorList>
    </citation>
    <scope>NUCLEOTIDE SEQUENCE</scope>
    <source>
        <strain evidence="1">CHS0354</strain>
    </source>
</reference>
<gene>
    <name evidence="1" type="ORF">CHS0354_026309</name>
</gene>
<protein>
    <submittedName>
        <fullName evidence="1">Uncharacterized protein</fullName>
    </submittedName>
</protein>
<dbReference type="Proteomes" id="UP001195483">
    <property type="component" value="Unassembled WGS sequence"/>
</dbReference>